<organism evidence="1 2">
    <name type="scientific">Aliiglaciecola lipolytica E3</name>
    <dbReference type="NCBI Taxonomy" id="1127673"/>
    <lineage>
        <taxon>Bacteria</taxon>
        <taxon>Pseudomonadati</taxon>
        <taxon>Pseudomonadota</taxon>
        <taxon>Gammaproteobacteria</taxon>
        <taxon>Alteromonadales</taxon>
        <taxon>Alteromonadaceae</taxon>
        <taxon>Aliiglaciecola</taxon>
    </lineage>
</organism>
<evidence type="ECO:0000313" key="1">
    <source>
        <dbReference type="EMBL" id="GAC14302.1"/>
    </source>
</evidence>
<evidence type="ECO:0008006" key="3">
    <source>
        <dbReference type="Google" id="ProtNLM"/>
    </source>
</evidence>
<dbReference type="GO" id="GO:0016788">
    <property type="term" value="F:hydrolase activity, acting on ester bonds"/>
    <property type="evidence" value="ECO:0007669"/>
    <property type="project" value="UniProtKB-ARBA"/>
</dbReference>
<keyword evidence="2" id="KW-1185">Reference proteome</keyword>
<dbReference type="STRING" id="1127673.GLIP_1669"/>
<reference evidence="1 2" key="1">
    <citation type="journal article" date="2017" name="Antonie Van Leeuwenhoek">
        <title>Rhizobium rhizosphaerae sp. nov., a novel species isolated from rice rhizosphere.</title>
        <authorList>
            <person name="Zhao J.J."/>
            <person name="Zhang J."/>
            <person name="Zhang R.J."/>
            <person name="Zhang C.W."/>
            <person name="Yin H.Q."/>
            <person name="Zhang X.X."/>
        </authorList>
    </citation>
    <scope>NUCLEOTIDE SEQUENCE [LARGE SCALE GENOMIC DNA]</scope>
    <source>
        <strain evidence="1 2">E3</strain>
    </source>
</reference>
<dbReference type="InterPro" id="IPR036514">
    <property type="entry name" value="SGNH_hydro_sf"/>
</dbReference>
<gene>
    <name evidence="1" type="ORF">GLIP_1669</name>
</gene>
<dbReference type="Gene3D" id="3.40.50.1110">
    <property type="entry name" value="SGNH hydrolase"/>
    <property type="match status" value="1"/>
</dbReference>
<dbReference type="Proteomes" id="UP000006334">
    <property type="component" value="Unassembled WGS sequence"/>
</dbReference>
<dbReference type="EMBL" id="BAEN01000035">
    <property type="protein sequence ID" value="GAC14302.1"/>
    <property type="molecule type" value="Genomic_DNA"/>
</dbReference>
<dbReference type="SUPFAM" id="SSF52266">
    <property type="entry name" value="SGNH hydrolase"/>
    <property type="match status" value="1"/>
</dbReference>
<sequence>MKVWLFRIIALCIPILFFVILEYSLRLANYGQSYPLFIENPADTAYKLPRPDIVKRYFPRNGDVPSVSIEANFFRAQKPQNGIRFVVQGGSTAAGFPYGFGASIAGMLDPRLKQTFPNHYVETVNTSLAAVNSYTNLDMVDEIIEQQPDAVLIYMGHNEFLGILGVGSNYTAANSRSSTLLFLTLKNLRIFQLMQNIYHDVKHTDRDETSNSQQGHSNTFMAKVAKHKSIPFESDLYHAGLDQFSGNLDLILEKYRWANIPVFISTLTSNLLDQAPFSSAPMPENIRLSLEQLIESIKQGKQVQQRLLQVSKTVEESQNAFANFQLGRIFYSLNDAKNAKKHLLLAKDHDLLRFRAPEAINKIILAKALKYDAVIIDAQKRFELRSKHGIVGNNLMLEHLHPNVEGYFLLSDAFYQGIKNAKIFSEWQNVEPQQAWQQKLLLPAEEYFGFAKILQLKTDFPFVKNRTQLTLPAPQNWEQQLGLDLFEKKNDWLNMVQKSQQGYMNENNIQQLLKTQLIIADALPYNFEANNKAAELLETLGQKKRASTYHQRQKWALQN</sequence>
<dbReference type="eggNOG" id="COG2755">
    <property type="taxonomic scope" value="Bacteria"/>
</dbReference>
<accession>K6Y7Y6</accession>
<evidence type="ECO:0000313" key="2">
    <source>
        <dbReference type="Proteomes" id="UP000006334"/>
    </source>
</evidence>
<proteinExistence type="predicted"/>
<name>K6Y7Y6_9ALTE</name>
<dbReference type="AlphaFoldDB" id="K6Y7Y6"/>
<comment type="caution">
    <text evidence="1">The sequence shown here is derived from an EMBL/GenBank/DDBJ whole genome shotgun (WGS) entry which is preliminary data.</text>
</comment>
<protein>
    <recommendedName>
        <fullName evidence="3">SGNH hydrolase-type esterase domain-containing protein</fullName>
    </recommendedName>
</protein>